<dbReference type="InterPro" id="IPR019384">
    <property type="entry name" value="FHIP"/>
</dbReference>
<dbReference type="AlphaFoldDB" id="A0AAV2T0K1"/>
<evidence type="ECO:0000313" key="4">
    <source>
        <dbReference type="EMBL" id="CAL5129632.1"/>
    </source>
</evidence>
<reference evidence="4" key="1">
    <citation type="submission" date="2024-06" db="EMBL/GenBank/DDBJ databases">
        <authorList>
            <person name="Liu X."/>
            <person name="Lenzi L."/>
            <person name="Haldenby T S."/>
            <person name="Uol C."/>
        </authorList>
    </citation>
    <scope>NUCLEOTIDE SEQUENCE</scope>
</reference>
<organism evidence="4 5">
    <name type="scientific">Calicophoron daubneyi</name>
    <name type="common">Rumen fluke</name>
    <name type="synonym">Paramphistomum daubneyi</name>
    <dbReference type="NCBI Taxonomy" id="300641"/>
    <lineage>
        <taxon>Eukaryota</taxon>
        <taxon>Metazoa</taxon>
        <taxon>Spiralia</taxon>
        <taxon>Lophotrochozoa</taxon>
        <taxon>Platyhelminthes</taxon>
        <taxon>Trematoda</taxon>
        <taxon>Digenea</taxon>
        <taxon>Plagiorchiida</taxon>
        <taxon>Pronocephalata</taxon>
        <taxon>Paramphistomoidea</taxon>
        <taxon>Paramphistomidae</taxon>
        <taxon>Calicophoron</taxon>
    </lineage>
</organism>
<evidence type="ECO:0000259" key="3">
    <source>
        <dbReference type="Pfam" id="PF19314"/>
    </source>
</evidence>
<dbReference type="InterPro" id="IPR045669">
    <property type="entry name" value="FHIP_C"/>
</dbReference>
<accession>A0AAV2T0K1</accession>
<comment type="caution">
    <text evidence="4">The sequence shown here is derived from an EMBL/GenBank/DDBJ whole genome shotgun (WGS) entry which is preliminary data.</text>
</comment>
<gene>
    <name evidence="4" type="ORF">CDAUBV1_LOCUS659</name>
</gene>
<proteinExistence type="inferred from homology"/>
<dbReference type="EMBL" id="CAXLJL010000002">
    <property type="protein sequence ID" value="CAL5129632.1"/>
    <property type="molecule type" value="Genomic_DNA"/>
</dbReference>
<dbReference type="Pfam" id="PF19311">
    <property type="entry name" value="KELAA"/>
    <property type="match status" value="1"/>
</dbReference>
<dbReference type="Proteomes" id="UP001497525">
    <property type="component" value="Unassembled WGS sequence"/>
</dbReference>
<dbReference type="PANTHER" id="PTHR21705">
    <property type="entry name" value="RAI16 PROTEIN-RELATED"/>
    <property type="match status" value="1"/>
</dbReference>
<dbReference type="PANTHER" id="PTHR21705:SF11">
    <property type="entry name" value="FHIP FAMILY PROTEIN CG3558"/>
    <property type="match status" value="1"/>
</dbReference>
<evidence type="ECO:0000313" key="5">
    <source>
        <dbReference type="Proteomes" id="UP001497525"/>
    </source>
</evidence>
<evidence type="ECO:0000256" key="2">
    <source>
        <dbReference type="SAM" id="MobiDB-lite"/>
    </source>
</evidence>
<dbReference type="InterPro" id="IPR045668">
    <property type="entry name" value="FHIP_KELAA_motif"/>
</dbReference>
<sequence>MTGTSSLTSVEVDLLDRLDALWSRSKEIIQNGDFSPKSVEAVCSHTKGLVALVVQELPLNNSDQSHLTSRSAQRPGPLLEAVVHHRVFDHLLIWSESRPFQNDEADDRTRDTQRKHLVTLFETLITQSRQPVLFQVDILRPLLQFLFKLSSQLRPAYNKVYGRTLYEVCVLVCRNSDCLDLCRKVSEDLFHQPHIIFSLLIPLIHRGDSVGDCIRDALLLVLSLSKRDEELGNYLAYQSDFCPILATGLSGLYSSLPKKLIPRYNVHSSTCDSPGGPVSLTTSALINPNSSTPCIIELPIGGPSWHQLTEDEWNQSADLRRFLHTLDFCNLAIKISHRNVQKQLLYYIGSGFLTPVLGSALHQSALDEVVAATAYLELILRRLTESSLIKLLLKFILTSTYDSYSVLNSLINRLNANAVLGMVTLSLFRTILSFHCEDVMYELIFRHLQPLYHLDSKVSENSALSSGRKRRQSDIPRWVNSPRSAKTAQGAHPPLSDLALDLIKSGSRFLALATTSKLNPRTGGNRTAEYSSLLKVVDEQAVTDNPPTNYVSRTSLSDNRLSTNEGSGTCPGLATETDDAGKRSHPLDSKATLSVQNDSDPDWVFVKNMTSAFTPTERPSLLPYIQCTKSRVERYRAACSVWSSNYSPSSFMSPTEDKSCPSDRELETRELQIQGDMQVSPVYLRQGEQQSVLSSAQYSKDDDYEPLLHALPAMSVARSSSLYQLNYLDDLFDDDASCVNPETVQEHSPQEFPIKDVETHLPIHKSESLGELSQVVHAAPTQTCTCFSSMPDIAMLLTHAECQSLTGLPMDGEQLEQFLRALDKVPSPWRCPVHFGFLPPVTSWPPVDDAYLLQLDDQFRHFTGPCNDILPSDLGRQPEIAVDLPPSPTVISPSALSLHSVTVNAGQANSNDASSQRSPIAGGIGPFLSILLNRLANFHNNCFFTNLLLTDLLTSLAAYPCPLLYEFLLNSAGLTLKSNVNSVYKALHWVRSQILVNAKSIDNWDQLLYRARLYMNCGRPYATDTLIDPEFYSPCDVGRSSDRSKKSDHCKRPRSSSTSNYSTPLRPQQETRTIWLSGNGDNACEESVSHSTPVTDSPLSYRFQRLSSTVRPWSDSNSATPLLPVSCPPEQMRSFMIAPNRITSDSSCSSLPFKSGHFWTTTGKMGGTFRQIWPRSTHVALSPVMVRTRLRSYFQRLPGGVSPRATASDESCRFISSDSEDDELPNICQQPSISTRTRNLVFAAVIFDEFCHELAALCFVHSMDPEVFPIRTTIEP</sequence>
<dbReference type="Pfam" id="PF10257">
    <property type="entry name" value="RAI16-like"/>
    <property type="match status" value="1"/>
</dbReference>
<feature type="region of interest" description="Disordered" evidence="2">
    <location>
        <begin position="544"/>
        <end position="587"/>
    </location>
</feature>
<protein>
    <recommendedName>
        <fullName evidence="3">FHF complex subunit HOOK-interacting protein C-terminal domain-containing protein</fullName>
    </recommendedName>
</protein>
<name>A0AAV2T0K1_CALDB</name>
<feature type="region of interest" description="Disordered" evidence="2">
    <location>
        <begin position="1037"/>
        <end position="1069"/>
    </location>
</feature>
<feature type="region of interest" description="Disordered" evidence="2">
    <location>
        <begin position="463"/>
        <end position="492"/>
    </location>
</feature>
<comment type="similarity">
    <text evidence="1">Belongs to the FHIP family.</text>
</comment>
<dbReference type="Pfam" id="PF19314">
    <property type="entry name" value="DUF5917"/>
    <property type="match status" value="1"/>
</dbReference>
<feature type="compositionally biased region" description="Polar residues" evidence="2">
    <location>
        <begin position="1055"/>
        <end position="1069"/>
    </location>
</feature>
<feature type="compositionally biased region" description="Polar residues" evidence="2">
    <location>
        <begin position="544"/>
        <end position="567"/>
    </location>
</feature>
<feature type="domain" description="FHF complex subunit HOOK-interacting protein C-terminal" evidence="3">
    <location>
        <begin position="924"/>
        <end position="1016"/>
    </location>
</feature>
<evidence type="ECO:0000256" key="1">
    <source>
        <dbReference type="ARBA" id="ARBA00024336"/>
    </source>
</evidence>